<evidence type="ECO:0000313" key="3">
    <source>
        <dbReference type="Proteomes" id="UP000050378"/>
    </source>
</evidence>
<feature type="domain" description="Probable zinc-binding" evidence="1">
    <location>
        <begin position="63"/>
        <end position="111"/>
    </location>
</feature>
<evidence type="ECO:0000313" key="2">
    <source>
        <dbReference type="EMBL" id="KPM78471.1"/>
    </source>
</evidence>
<evidence type="ECO:0000259" key="1">
    <source>
        <dbReference type="Pfam" id="PF13451"/>
    </source>
</evidence>
<organism evidence="2 3">
    <name type="scientific">Pseudoalteromonas lipolytica</name>
    <dbReference type="NCBI Taxonomy" id="570156"/>
    <lineage>
        <taxon>Bacteria</taxon>
        <taxon>Pseudomonadati</taxon>
        <taxon>Pseudomonadota</taxon>
        <taxon>Gammaproteobacteria</taxon>
        <taxon>Alteromonadales</taxon>
        <taxon>Pseudoalteromonadaceae</taxon>
        <taxon>Pseudoalteromonas</taxon>
    </lineage>
</organism>
<reference evidence="2 3" key="1">
    <citation type="submission" date="2015-09" db="EMBL/GenBank/DDBJ databases">
        <title>Draft Genome Sequence of Pseudoalteromonas lipolytica UCD-48B.</title>
        <authorList>
            <person name="Krusor M."/>
            <person name="Coil D.A."/>
            <person name="Lang J.M."/>
            <person name="Eisen J.A."/>
            <person name="Alexiev A."/>
        </authorList>
    </citation>
    <scope>NUCLEOTIDE SEQUENCE [LARGE SCALE GENOMIC DNA]</scope>
    <source>
        <strain evidence="2 3">UCD-48B</strain>
    </source>
</reference>
<dbReference type="InterPro" id="IPR025306">
    <property type="entry name" value="Zn-bnd_dom_prob"/>
</dbReference>
<sequence length="159" mass="19097">MSLYVNHPRYGCKPIRSGYQYSVTDINNSYWRYKHVKFLVGTAIPANTEKQNYGVYPREKYIDIEELCEVCNRPFIFFALEQKYWFEVLRFYIDAHCTKCIDCRKSEQKINRLQKSYCDLVTNKNRTSKQNETIKKLFVELTRLGIIKHKNNPSFRDKL</sequence>
<dbReference type="Proteomes" id="UP000050378">
    <property type="component" value="Unassembled WGS sequence"/>
</dbReference>
<dbReference type="OrthoDB" id="289270at2"/>
<name>A0A0P7DER7_9GAMM</name>
<gene>
    <name evidence="2" type="ORF">AOG27_19635</name>
</gene>
<dbReference type="PATRIC" id="fig|570156.3.peg.1854"/>
<dbReference type="AlphaFoldDB" id="A0A0P7DER7"/>
<protein>
    <recommendedName>
        <fullName evidence="1">Probable zinc-binding domain-containing protein</fullName>
    </recommendedName>
</protein>
<dbReference type="EMBL" id="LJTC01000017">
    <property type="protein sequence ID" value="KPM78471.1"/>
    <property type="molecule type" value="Genomic_DNA"/>
</dbReference>
<proteinExistence type="predicted"/>
<dbReference type="Pfam" id="PF13451">
    <property type="entry name" value="zf_Tbcl"/>
    <property type="match status" value="1"/>
</dbReference>
<comment type="caution">
    <text evidence="2">The sequence shown here is derived from an EMBL/GenBank/DDBJ whole genome shotgun (WGS) entry which is preliminary data.</text>
</comment>
<accession>A0A0P7DER7</accession>
<dbReference type="RefSeq" id="WP_054554696.1">
    <property type="nucleotide sequence ID" value="NZ_LJTC01000017.1"/>
</dbReference>